<evidence type="ECO:0000256" key="10">
    <source>
        <dbReference type="SAM" id="Phobius"/>
    </source>
</evidence>
<reference evidence="13" key="1">
    <citation type="submission" date="2016-10" db="EMBL/GenBank/DDBJ databases">
        <authorList>
            <person name="Varghese N."/>
            <person name="Submissions S."/>
        </authorList>
    </citation>
    <scope>NUCLEOTIDE SEQUENCE [LARGE SCALE GENOMIC DNA]</scope>
    <source>
        <strain evidence="13">DSM 17465</strain>
    </source>
</reference>
<dbReference type="NCBIfam" id="TIGR01352">
    <property type="entry name" value="tonB_Cterm"/>
    <property type="match status" value="1"/>
</dbReference>
<dbReference type="Pfam" id="PF03544">
    <property type="entry name" value="TonB_C"/>
    <property type="match status" value="1"/>
</dbReference>
<feature type="transmembrane region" description="Helical" evidence="10">
    <location>
        <begin position="35"/>
        <end position="55"/>
    </location>
</feature>
<dbReference type="InterPro" id="IPR037682">
    <property type="entry name" value="TonB_C"/>
</dbReference>
<organism evidence="12 13">
    <name type="scientific">Pseudovibrio denitrificans</name>
    <dbReference type="NCBI Taxonomy" id="258256"/>
    <lineage>
        <taxon>Bacteria</taxon>
        <taxon>Pseudomonadati</taxon>
        <taxon>Pseudomonadota</taxon>
        <taxon>Alphaproteobacteria</taxon>
        <taxon>Hyphomicrobiales</taxon>
        <taxon>Stappiaceae</taxon>
        <taxon>Pseudovibrio</taxon>
    </lineage>
</organism>
<evidence type="ECO:0000256" key="6">
    <source>
        <dbReference type="ARBA" id="ARBA00022692"/>
    </source>
</evidence>
<accession>A0A1I6ZUQ5</accession>
<proteinExistence type="inferred from homology"/>
<gene>
    <name evidence="12" type="ORF">SAMN05444141_102623</name>
</gene>
<dbReference type="AlphaFoldDB" id="A0A1I6ZUQ5"/>
<keyword evidence="4" id="KW-1003">Cell membrane</keyword>
<dbReference type="EMBL" id="FPBD01000002">
    <property type="protein sequence ID" value="SFT66420.1"/>
    <property type="molecule type" value="Genomic_DNA"/>
</dbReference>
<evidence type="ECO:0000313" key="12">
    <source>
        <dbReference type="EMBL" id="SFT66420.1"/>
    </source>
</evidence>
<keyword evidence="13" id="KW-1185">Reference proteome</keyword>
<keyword evidence="5" id="KW-0997">Cell inner membrane</keyword>
<evidence type="ECO:0000256" key="9">
    <source>
        <dbReference type="ARBA" id="ARBA00023136"/>
    </source>
</evidence>
<evidence type="ECO:0000256" key="3">
    <source>
        <dbReference type="ARBA" id="ARBA00022448"/>
    </source>
</evidence>
<protein>
    <submittedName>
        <fullName evidence="12">Protein TonB</fullName>
    </submittedName>
</protein>
<dbReference type="Gene3D" id="3.30.1150.10">
    <property type="match status" value="1"/>
</dbReference>
<feature type="transmembrane region" description="Helical" evidence="10">
    <location>
        <begin position="6"/>
        <end position="23"/>
    </location>
</feature>
<evidence type="ECO:0000256" key="4">
    <source>
        <dbReference type="ARBA" id="ARBA00022475"/>
    </source>
</evidence>
<dbReference type="SUPFAM" id="SSF74653">
    <property type="entry name" value="TolA/TonB C-terminal domain"/>
    <property type="match status" value="1"/>
</dbReference>
<keyword evidence="7" id="KW-0653">Protein transport</keyword>
<sequence length="180" mass="20211">MIFCSSYLVSRTIILFITTTFRYSKTLRLYRIPVVYCLISISLALALSSLSPSYAASTENEIVKAELSKKKLRSITKKYKSQVHQLLIPPMQQALPKSLIRAKVQGRVLLGFSINRSGQITETRILKSSGNPMLDRATLSALKAASPLPPIPKELPSSSIKLKLPVRFKFKLREPHLKKN</sequence>
<dbReference type="GO" id="GO:0055085">
    <property type="term" value="P:transmembrane transport"/>
    <property type="evidence" value="ECO:0007669"/>
    <property type="project" value="InterPro"/>
</dbReference>
<dbReference type="InterPro" id="IPR051045">
    <property type="entry name" value="TonB-dependent_transducer"/>
</dbReference>
<comment type="similarity">
    <text evidence="2">Belongs to the TonB family.</text>
</comment>
<evidence type="ECO:0000313" key="13">
    <source>
        <dbReference type="Proteomes" id="UP000183371"/>
    </source>
</evidence>
<dbReference type="GO" id="GO:0015031">
    <property type="term" value="P:protein transport"/>
    <property type="evidence" value="ECO:0007669"/>
    <property type="project" value="UniProtKB-KW"/>
</dbReference>
<feature type="domain" description="TonB C-terminal" evidence="11">
    <location>
        <begin position="80"/>
        <end position="177"/>
    </location>
</feature>
<keyword evidence="8 10" id="KW-1133">Transmembrane helix</keyword>
<evidence type="ECO:0000256" key="2">
    <source>
        <dbReference type="ARBA" id="ARBA00006555"/>
    </source>
</evidence>
<evidence type="ECO:0000259" key="11">
    <source>
        <dbReference type="PROSITE" id="PS52015"/>
    </source>
</evidence>
<evidence type="ECO:0000256" key="7">
    <source>
        <dbReference type="ARBA" id="ARBA00022927"/>
    </source>
</evidence>
<dbReference type="Proteomes" id="UP000183371">
    <property type="component" value="Unassembled WGS sequence"/>
</dbReference>
<dbReference type="PROSITE" id="PS52015">
    <property type="entry name" value="TONB_CTD"/>
    <property type="match status" value="1"/>
</dbReference>
<evidence type="ECO:0000256" key="8">
    <source>
        <dbReference type="ARBA" id="ARBA00022989"/>
    </source>
</evidence>
<dbReference type="InterPro" id="IPR006260">
    <property type="entry name" value="TonB/TolA_C"/>
</dbReference>
<keyword evidence="3" id="KW-0813">Transport</keyword>
<keyword evidence="6 10" id="KW-0812">Transmembrane</keyword>
<evidence type="ECO:0000256" key="5">
    <source>
        <dbReference type="ARBA" id="ARBA00022519"/>
    </source>
</evidence>
<dbReference type="GO" id="GO:0005886">
    <property type="term" value="C:plasma membrane"/>
    <property type="evidence" value="ECO:0007669"/>
    <property type="project" value="UniProtKB-SubCell"/>
</dbReference>
<dbReference type="PANTHER" id="PTHR33446">
    <property type="entry name" value="PROTEIN TONB-RELATED"/>
    <property type="match status" value="1"/>
</dbReference>
<name>A0A1I6ZUQ5_9HYPH</name>
<keyword evidence="9 10" id="KW-0472">Membrane</keyword>
<comment type="subcellular location">
    <subcellularLocation>
        <location evidence="1">Cell inner membrane</location>
        <topology evidence="1">Single-pass membrane protein</topology>
        <orientation evidence="1">Periplasmic side</orientation>
    </subcellularLocation>
</comment>
<evidence type="ECO:0000256" key="1">
    <source>
        <dbReference type="ARBA" id="ARBA00004383"/>
    </source>
</evidence>